<sequence length="156" mass="18302">MYPIQHEGKVYLEDGLTSPGPDTFVCHRCGKTVVVNKTDLCPNYAILRTGDGEDVRLCIWCASDLEREWMLSNGRTCLYLQEADGIPKEVTDWRGILRFKVMEYRFGRHNIAGSRTDVWFWGPDRHLWWGVLYGQNTQLIHCKRTKEKKDDRVHRE</sequence>
<comment type="caution">
    <text evidence="1">The sequence shown here is derived from an EMBL/GenBank/DDBJ whole genome shotgun (WGS) entry which is preliminary data.</text>
</comment>
<dbReference type="EMBL" id="LAZR01000155">
    <property type="protein sequence ID" value="KKN85794.1"/>
    <property type="molecule type" value="Genomic_DNA"/>
</dbReference>
<accession>A0A0F9U2M9</accession>
<organism evidence="1">
    <name type="scientific">marine sediment metagenome</name>
    <dbReference type="NCBI Taxonomy" id="412755"/>
    <lineage>
        <taxon>unclassified sequences</taxon>
        <taxon>metagenomes</taxon>
        <taxon>ecological metagenomes</taxon>
    </lineage>
</organism>
<gene>
    <name evidence="1" type="ORF">LCGC14_0276010</name>
</gene>
<proteinExistence type="predicted"/>
<dbReference type="AlphaFoldDB" id="A0A0F9U2M9"/>
<reference evidence="1" key="1">
    <citation type="journal article" date="2015" name="Nature">
        <title>Complex archaea that bridge the gap between prokaryotes and eukaryotes.</title>
        <authorList>
            <person name="Spang A."/>
            <person name="Saw J.H."/>
            <person name="Jorgensen S.L."/>
            <person name="Zaremba-Niedzwiedzka K."/>
            <person name="Martijn J."/>
            <person name="Lind A.E."/>
            <person name="van Eijk R."/>
            <person name="Schleper C."/>
            <person name="Guy L."/>
            <person name="Ettema T.J."/>
        </authorList>
    </citation>
    <scope>NUCLEOTIDE SEQUENCE</scope>
</reference>
<evidence type="ECO:0000313" key="1">
    <source>
        <dbReference type="EMBL" id="KKN85794.1"/>
    </source>
</evidence>
<name>A0A0F9U2M9_9ZZZZ</name>
<protein>
    <submittedName>
        <fullName evidence="1">Uncharacterized protein</fullName>
    </submittedName>
</protein>